<keyword evidence="3" id="KW-1185">Reference proteome</keyword>
<keyword evidence="1" id="KW-0732">Signal</keyword>
<dbReference type="Gene3D" id="1.10.287.210">
    <property type="match status" value="1"/>
</dbReference>
<feature type="signal peptide" evidence="1">
    <location>
        <begin position="1"/>
        <end position="18"/>
    </location>
</feature>
<dbReference type="GeneTree" id="ENSGT00530000064449"/>
<dbReference type="Ensembl" id="ENSSLDT00000006613.1">
    <property type="protein sequence ID" value="ENSSLDP00000006395.1"/>
    <property type="gene ID" value="ENSSLDG00000005102.1"/>
</dbReference>
<dbReference type="AlphaFoldDB" id="A0A3B4WR48"/>
<dbReference type="InterPro" id="IPR018154">
    <property type="entry name" value="TLV/ENV_coat_polyprotein"/>
</dbReference>
<feature type="chain" id="PRO_5017293408" evidence="1">
    <location>
        <begin position="19"/>
        <end position="443"/>
    </location>
</feature>
<dbReference type="PANTHER" id="PTHR10424:SF80">
    <property type="entry name" value="ENVELOPE GLYCOPROTEIN"/>
    <property type="match status" value="1"/>
</dbReference>
<proteinExistence type="predicted"/>
<reference evidence="2" key="2">
    <citation type="submission" date="2025-09" db="UniProtKB">
        <authorList>
            <consortium name="Ensembl"/>
        </authorList>
    </citation>
    <scope>IDENTIFICATION</scope>
</reference>
<evidence type="ECO:0000313" key="3">
    <source>
        <dbReference type="Proteomes" id="UP000261360"/>
    </source>
</evidence>
<evidence type="ECO:0000256" key="1">
    <source>
        <dbReference type="SAM" id="SignalP"/>
    </source>
</evidence>
<sequence length="443" mass="49694">MQPITSFVCLWGLLLVVALWVIIADIQRGGVPTAGRAENYTNCTSVKGVRIKRSTPTAKTKDYCLLKYGGVEINYTKGAVTGFQFDLCAVINCGTDSYQYRGYDVYGCTLLRHYGWCENWDLVFTWTGIDYVCFNNTAGGKNMNQGRIDFDWCGSMVDLEQNQYNASMWGTPRANLFWYCGGYSLYFSLPINWSGVCANVRLIVPMTIVSLEDAPQRKRRDLGSSLTTLQQEFQRNNPTYIDSIGVPRGVPDEYKLIDQVAAGIESFPLFSALFPITVNKNVDRINYVHYNVLKLSNATDAAIFGLAEQLAPTSLMTLQNRMALDYLLAEKGGACFLFGQECCVAIPNNTAPDGSVTRALAELRALSATMHEHSGVDNPLDDWFNRVLGKYKNIILSMFTSKSSFTLYRPSSEERHILRLKTNCHEYNHSINAAEKTMCCRKL</sequence>
<name>A0A3B4WR48_SERLL</name>
<organism evidence="2 3">
    <name type="scientific">Seriola lalandi dorsalis</name>
    <dbReference type="NCBI Taxonomy" id="1841481"/>
    <lineage>
        <taxon>Eukaryota</taxon>
        <taxon>Metazoa</taxon>
        <taxon>Chordata</taxon>
        <taxon>Craniata</taxon>
        <taxon>Vertebrata</taxon>
        <taxon>Euteleostomi</taxon>
        <taxon>Actinopterygii</taxon>
        <taxon>Neopterygii</taxon>
        <taxon>Teleostei</taxon>
        <taxon>Neoteleostei</taxon>
        <taxon>Acanthomorphata</taxon>
        <taxon>Carangaria</taxon>
        <taxon>Carangiformes</taxon>
        <taxon>Carangidae</taxon>
        <taxon>Seriola</taxon>
    </lineage>
</organism>
<dbReference type="SUPFAM" id="SSF58069">
    <property type="entry name" value="Virus ectodomain"/>
    <property type="match status" value="1"/>
</dbReference>
<reference evidence="2" key="1">
    <citation type="submission" date="2025-08" db="UniProtKB">
        <authorList>
            <consortium name="Ensembl"/>
        </authorList>
    </citation>
    <scope>IDENTIFICATION</scope>
</reference>
<accession>A0A3B4WR48</accession>
<protein>
    <submittedName>
        <fullName evidence="2">Uncharacterized protein</fullName>
    </submittedName>
</protein>
<dbReference type="PANTHER" id="PTHR10424">
    <property type="entry name" value="VIRAL ENVELOPE PROTEIN"/>
    <property type="match status" value="1"/>
</dbReference>
<evidence type="ECO:0000313" key="2">
    <source>
        <dbReference type="Ensembl" id="ENSSLDP00000006395.1"/>
    </source>
</evidence>
<dbReference type="Proteomes" id="UP000261360">
    <property type="component" value="Unplaced"/>
</dbReference>
<dbReference type="STRING" id="1841481.ENSSLDP00000006395"/>